<organism evidence="5 6">
    <name type="scientific">Aliidongia dinghuensis</name>
    <dbReference type="NCBI Taxonomy" id="1867774"/>
    <lineage>
        <taxon>Bacteria</taxon>
        <taxon>Pseudomonadati</taxon>
        <taxon>Pseudomonadota</taxon>
        <taxon>Alphaproteobacteria</taxon>
        <taxon>Rhodospirillales</taxon>
        <taxon>Dongiaceae</taxon>
        <taxon>Aliidongia</taxon>
    </lineage>
</organism>
<dbReference type="InterPro" id="IPR036263">
    <property type="entry name" value="Chorismate_II_sf"/>
</dbReference>
<accession>A0A8J2YV34</accession>
<sequence>MTAVTGRLLLLPFGRVASMALLLCLGTAAYGAGDPSPAGSAPTTAPLTDTKAFWGTPQAAGGTCCQTLGEVRGNIDRIDRQIVALIAERGSYVREAARFKANPAAVEDKTRVEQIITRLRGLAVEDKAPPDVVEATYRALIAAYTEEEKKISAAGAKP</sequence>
<dbReference type="GO" id="GO:0009697">
    <property type="term" value="P:salicylic acid biosynthetic process"/>
    <property type="evidence" value="ECO:0007669"/>
    <property type="project" value="TreeGrafter"/>
</dbReference>
<dbReference type="Proteomes" id="UP000646365">
    <property type="component" value="Unassembled WGS sequence"/>
</dbReference>
<dbReference type="RefSeq" id="WP_229743796.1">
    <property type="nucleotide sequence ID" value="NZ_BMJQ01000009.1"/>
</dbReference>
<keyword evidence="6" id="KW-1185">Reference proteome</keyword>
<evidence type="ECO:0000313" key="6">
    <source>
        <dbReference type="Proteomes" id="UP000646365"/>
    </source>
</evidence>
<evidence type="ECO:0000256" key="3">
    <source>
        <dbReference type="SAM" id="SignalP"/>
    </source>
</evidence>
<dbReference type="InterPro" id="IPR051331">
    <property type="entry name" value="Chorismate_mutase-related"/>
</dbReference>
<dbReference type="Pfam" id="PF01817">
    <property type="entry name" value="CM_2"/>
    <property type="match status" value="1"/>
</dbReference>
<reference evidence="5" key="1">
    <citation type="journal article" date="2014" name="Int. J. Syst. Evol. Microbiol.">
        <title>Complete genome sequence of Corynebacterium casei LMG S-19264T (=DSM 44701T), isolated from a smear-ripened cheese.</title>
        <authorList>
            <consortium name="US DOE Joint Genome Institute (JGI-PGF)"/>
            <person name="Walter F."/>
            <person name="Albersmeier A."/>
            <person name="Kalinowski J."/>
            <person name="Ruckert C."/>
        </authorList>
    </citation>
    <scope>NUCLEOTIDE SEQUENCE</scope>
    <source>
        <strain evidence="5">CGMCC 1.15725</strain>
    </source>
</reference>
<dbReference type="PANTHER" id="PTHR38041">
    <property type="entry name" value="CHORISMATE MUTASE"/>
    <property type="match status" value="1"/>
</dbReference>
<gene>
    <name evidence="5" type="ORF">GCM10011611_35500</name>
</gene>
<dbReference type="PROSITE" id="PS51168">
    <property type="entry name" value="CHORISMATE_MUT_2"/>
    <property type="match status" value="1"/>
</dbReference>
<feature type="chain" id="PRO_5035198748" description="chorismate mutase" evidence="3">
    <location>
        <begin position="33"/>
        <end position="158"/>
    </location>
</feature>
<keyword evidence="2" id="KW-0413">Isomerase</keyword>
<evidence type="ECO:0000256" key="1">
    <source>
        <dbReference type="ARBA" id="ARBA00012404"/>
    </source>
</evidence>
<dbReference type="GO" id="GO:0004106">
    <property type="term" value="F:chorismate mutase activity"/>
    <property type="evidence" value="ECO:0007669"/>
    <property type="project" value="UniProtKB-EC"/>
</dbReference>
<dbReference type="PANTHER" id="PTHR38041:SF1">
    <property type="entry name" value="CHORISMATE MUTASE"/>
    <property type="match status" value="1"/>
</dbReference>
<evidence type="ECO:0000256" key="2">
    <source>
        <dbReference type="ARBA" id="ARBA00023235"/>
    </source>
</evidence>
<feature type="signal peptide" evidence="3">
    <location>
        <begin position="1"/>
        <end position="32"/>
    </location>
</feature>
<dbReference type="InterPro" id="IPR002701">
    <property type="entry name" value="CM_II_prokaryot"/>
</dbReference>
<dbReference type="SUPFAM" id="SSF48600">
    <property type="entry name" value="Chorismate mutase II"/>
    <property type="match status" value="1"/>
</dbReference>
<evidence type="ECO:0000259" key="4">
    <source>
        <dbReference type="PROSITE" id="PS51168"/>
    </source>
</evidence>
<keyword evidence="3" id="KW-0732">Signal</keyword>
<reference evidence="5" key="2">
    <citation type="submission" date="2020-09" db="EMBL/GenBank/DDBJ databases">
        <authorList>
            <person name="Sun Q."/>
            <person name="Zhou Y."/>
        </authorList>
    </citation>
    <scope>NUCLEOTIDE SEQUENCE</scope>
    <source>
        <strain evidence="5">CGMCC 1.15725</strain>
    </source>
</reference>
<proteinExistence type="predicted"/>
<dbReference type="EMBL" id="BMJQ01000009">
    <property type="protein sequence ID" value="GGF26347.1"/>
    <property type="molecule type" value="Genomic_DNA"/>
</dbReference>
<evidence type="ECO:0000313" key="5">
    <source>
        <dbReference type="EMBL" id="GGF26347.1"/>
    </source>
</evidence>
<dbReference type="Gene3D" id="1.20.59.10">
    <property type="entry name" value="Chorismate mutase"/>
    <property type="match status" value="1"/>
</dbReference>
<dbReference type="GO" id="GO:0046417">
    <property type="term" value="P:chorismate metabolic process"/>
    <property type="evidence" value="ECO:0007669"/>
    <property type="project" value="InterPro"/>
</dbReference>
<dbReference type="EC" id="5.4.99.5" evidence="1"/>
<dbReference type="AlphaFoldDB" id="A0A8J2YV34"/>
<name>A0A8J2YV34_9PROT</name>
<dbReference type="SMART" id="SM00830">
    <property type="entry name" value="CM_2"/>
    <property type="match status" value="1"/>
</dbReference>
<feature type="domain" description="Chorismate mutase" evidence="4">
    <location>
        <begin position="62"/>
        <end position="152"/>
    </location>
</feature>
<comment type="caution">
    <text evidence="5">The sequence shown here is derived from an EMBL/GenBank/DDBJ whole genome shotgun (WGS) entry which is preliminary data.</text>
</comment>
<dbReference type="InterPro" id="IPR036979">
    <property type="entry name" value="CM_dom_sf"/>
</dbReference>
<protein>
    <recommendedName>
        <fullName evidence="1">chorismate mutase</fullName>
        <ecNumber evidence="1">5.4.99.5</ecNumber>
    </recommendedName>
</protein>